<dbReference type="PANTHER" id="PTHR43592">
    <property type="entry name" value="CAAX AMINO TERMINAL PROTEASE"/>
    <property type="match status" value="1"/>
</dbReference>
<dbReference type="Pfam" id="PF02517">
    <property type="entry name" value="Rce1-like"/>
    <property type="match status" value="1"/>
</dbReference>
<dbReference type="GO" id="GO:0004175">
    <property type="term" value="F:endopeptidase activity"/>
    <property type="evidence" value="ECO:0007669"/>
    <property type="project" value="UniProtKB-ARBA"/>
</dbReference>
<feature type="transmembrane region" description="Helical" evidence="1">
    <location>
        <begin position="31"/>
        <end position="55"/>
    </location>
</feature>
<organism evidence="3 4">
    <name type="scientific">Cyclonatronum proteinivorum</name>
    <dbReference type="NCBI Taxonomy" id="1457365"/>
    <lineage>
        <taxon>Bacteria</taxon>
        <taxon>Pseudomonadati</taxon>
        <taxon>Balneolota</taxon>
        <taxon>Balneolia</taxon>
        <taxon>Balneolales</taxon>
        <taxon>Cyclonatronaceae</taxon>
        <taxon>Cyclonatronum</taxon>
    </lineage>
</organism>
<sequence length="313" mass="35273">MEPKREPANGFNPYIIQVKKPWFERNGFPDWLVAFAWIFIAFLIFQLVGGLFAFAGILLTEGVDSFTMESLGENMALLIIGNSAGQIVGLLLATLLVARLSFSKSKYREAMRFKMPQNASLTFLVATLLILVIQPLILFMGWMNQLIPMPEFIMEMEQAQVQMLESLLVGSFALWFLVANIGVVPAICEEVMFRSYLHRLFENAYGIIAAIFITGLIFGLFHLRLTQLIPLTFIGMVLGWITVKSGSVYPAMLMHFFHNSGTVAFVHSNPDMLEMAESAMMPPLWLVASSLILTVYLIYLYSKRSEISLTKTE</sequence>
<feature type="transmembrane region" description="Helical" evidence="1">
    <location>
        <begin position="75"/>
        <end position="98"/>
    </location>
</feature>
<evidence type="ECO:0000256" key="1">
    <source>
        <dbReference type="SAM" id="Phobius"/>
    </source>
</evidence>
<keyword evidence="4" id="KW-1185">Reference proteome</keyword>
<dbReference type="OrthoDB" id="1523022at2"/>
<dbReference type="GO" id="GO:0080120">
    <property type="term" value="P:CAAX-box protein maturation"/>
    <property type="evidence" value="ECO:0007669"/>
    <property type="project" value="UniProtKB-ARBA"/>
</dbReference>
<evidence type="ECO:0000313" key="3">
    <source>
        <dbReference type="EMBL" id="AXJ00778.1"/>
    </source>
</evidence>
<feature type="transmembrane region" description="Helical" evidence="1">
    <location>
        <begin position="163"/>
        <end position="188"/>
    </location>
</feature>
<accession>A0A345UJX6</accession>
<proteinExistence type="predicted"/>
<dbReference type="RefSeq" id="WP_114984039.1">
    <property type="nucleotide sequence ID" value="NZ_CP027806.1"/>
</dbReference>
<dbReference type="EMBL" id="CP027806">
    <property type="protein sequence ID" value="AXJ00778.1"/>
    <property type="molecule type" value="Genomic_DNA"/>
</dbReference>
<feature type="transmembrane region" description="Helical" evidence="1">
    <location>
        <begin position="200"/>
        <end position="221"/>
    </location>
</feature>
<dbReference type="KEGG" id="cprv:CYPRO_1527"/>
<dbReference type="PANTHER" id="PTHR43592:SF15">
    <property type="entry name" value="CAAX AMINO TERMINAL PROTEASE FAMILY PROTEIN"/>
    <property type="match status" value="1"/>
</dbReference>
<name>A0A345UJX6_9BACT</name>
<keyword evidence="1" id="KW-0812">Transmembrane</keyword>
<dbReference type="Proteomes" id="UP000254808">
    <property type="component" value="Chromosome"/>
</dbReference>
<dbReference type="AlphaFoldDB" id="A0A345UJX6"/>
<gene>
    <name evidence="3" type="ORF">CYPRO_1527</name>
</gene>
<feature type="transmembrane region" description="Helical" evidence="1">
    <location>
        <begin position="119"/>
        <end position="143"/>
    </location>
</feature>
<dbReference type="InterPro" id="IPR003675">
    <property type="entry name" value="Rce1/LyrA-like_dom"/>
</dbReference>
<feature type="domain" description="CAAX prenyl protease 2/Lysostaphin resistance protein A-like" evidence="2">
    <location>
        <begin position="174"/>
        <end position="260"/>
    </location>
</feature>
<protein>
    <recommendedName>
        <fullName evidence="2">CAAX prenyl protease 2/Lysostaphin resistance protein A-like domain-containing protein</fullName>
    </recommendedName>
</protein>
<feature type="transmembrane region" description="Helical" evidence="1">
    <location>
        <begin position="280"/>
        <end position="301"/>
    </location>
</feature>
<keyword evidence="1" id="KW-1133">Transmembrane helix</keyword>
<reference evidence="3 4" key="1">
    <citation type="submission" date="2018-03" db="EMBL/GenBank/DDBJ databases">
        <title>Phenotypic and genomic properties of Cyclonatronum proteinivorum gen. nov., sp. nov., a haloalkaliphilic bacteroidete from soda lakes possessing Na+-translocating rhodopsin.</title>
        <authorList>
            <person name="Toshchakov S.V."/>
            <person name="Korzhenkov A."/>
            <person name="Samarov N.I."/>
            <person name="Kublanov I.V."/>
            <person name="Muntyan M.S."/>
            <person name="Sorokin D.Y."/>
        </authorList>
    </citation>
    <scope>NUCLEOTIDE SEQUENCE [LARGE SCALE GENOMIC DNA]</scope>
    <source>
        <strain evidence="3 4">Omega</strain>
    </source>
</reference>
<evidence type="ECO:0000313" key="4">
    <source>
        <dbReference type="Proteomes" id="UP000254808"/>
    </source>
</evidence>
<keyword evidence="1" id="KW-0472">Membrane</keyword>
<evidence type="ECO:0000259" key="2">
    <source>
        <dbReference type="Pfam" id="PF02517"/>
    </source>
</evidence>